<dbReference type="InterPro" id="IPR049490">
    <property type="entry name" value="C883_1060-like_KR_N"/>
</dbReference>
<keyword evidence="1" id="KW-0596">Phosphopantetheine</keyword>
<evidence type="ECO:0000259" key="7">
    <source>
        <dbReference type="PROSITE" id="PS50075"/>
    </source>
</evidence>
<evidence type="ECO:0000256" key="6">
    <source>
        <dbReference type="ARBA" id="ARBA00023268"/>
    </source>
</evidence>
<keyword evidence="6" id="KW-0511">Multifunctional enzyme</keyword>
<dbReference type="Gene3D" id="1.10.1200.10">
    <property type="entry name" value="ACP-like"/>
    <property type="match status" value="1"/>
</dbReference>
<dbReference type="SUPFAM" id="SSF55048">
    <property type="entry name" value="Probable ACP-binding domain of malonyl-CoA ACP transacylase"/>
    <property type="match status" value="1"/>
</dbReference>
<dbReference type="SMART" id="SM00822">
    <property type="entry name" value="PKS_KR"/>
    <property type="match status" value="1"/>
</dbReference>
<evidence type="ECO:0000313" key="9">
    <source>
        <dbReference type="EMBL" id="KYC36589.1"/>
    </source>
</evidence>
<dbReference type="Pfam" id="PF02801">
    <property type="entry name" value="Ketoacyl-synt_C"/>
    <property type="match status" value="1"/>
</dbReference>
<dbReference type="InterPro" id="IPR014031">
    <property type="entry name" value="Ketoacyl_synth_C"/>
</dbReference>
<dbReference type="InterPro" id="IPR016036">
    <property type="entry name" value="Malonyl_transacylase_ACP-bd"/>
</dbReference>
<dbReference type="EMBL" id="ANNX02000047">
    <property type="protein sequence ID" value="KYC36589.1"/>
    <property type="molecule type" value="Genomic_DNA"/>
</dbReference>
<gene>
    <name evidence="9" type="ORF">WA1_43675</name>
</gene>
<dbReference type="GO" id="GO:0004312">
    <property type="term" value="F:fatty acid synthase activity"/>
    <property type="evidence" value="ECO:0007669"/>
    <property type="project" value="TreeGrafter"/>
</dbReference>
<dbReference type="FunFam" id="3.40.47.10:FF:000042">
    <property type="entry name" value="Polyketide synthase Pks13"/>
    <property type="match status" value="1"/>
</dbReference>
<proteinExistence type="predicted"/>
<evidence type="ECO:0000256" key="1">
    <source>
        <dbReference type="ARBA" id="ARBA00022450"/>
    </source>
</evidence>
<dbReference type="InterPro" id="IPR036291">
    <property type="entry name" value="NAD(P)-bd_dom_sf"/>
</dbReference>
<dbReference type="InterPro" id="IPR014030">
    <property type="entry name" value="Ketoacyl_synth_N"/>
</dbReference>
<protein>
    <submittedName>
        <fullName evidence="9">Polyketide synthase</fullName>
    </submittedName>
</protein>
<dbReference type="Gene3D" id="3.30.70.3290">
    <property type="match status" value="1"/>
</dbReference>
<keyword evidence="4" id="KW-0276">Fatty acid metabolism</keyword>
<dbReference type="Pfam" id="PF22621">
    <property type="entry name" value="CurL-like_PKS_C"/>
    <property type="match status" value="1"/>
</dbReference>
<dbReference type="GO" id="GO:0005737">
    <property type="term" value="C:cytoplasm"/>
    <property type="evidence" value="ECO:0007669"/>
    <property type="project" value="TreeGrafter"/>
</dbReference>
<dbReference type="GO" id="GO:0005886">
    <property type="term" value="C:plasma membrane"/>
    <property type="evidence" value="ECO:0007669"/>
    <property type="project" value="TreeGrafter"/>
</dbReference>
<dbReference type="InterPro" id="IPR020841">
    <property type="entry name" value="PKS_Beta-ketoAc_synthase_dom"/>
</dbReference>
<dbReference type="InterPro" id="IPR013968">
    <property type="entry name" value="PKS_KR"/>
</dbReference>
<dbReference type="Gene3D" id="3.30.70.250">
    <property type="entry name" value="Malonyl-CoA ACP transacylase, ACP-binding"/>
    <property type="match status" value="1"/>
</dbReference>
<dbReference type="SUPFAM" id="SSF53901">
    <property type="entry name" value="Thiolase-like"/>
    <property type="match status" value="1"/>
</dbReference>
<dbReference type="GO" id="GO:0071770">
    <property type="term" value="P:DIM/DIP cell wall layer assembly"/>
    <property type="evidence" value="ECO:0007669"/>
    <property type="project" value="TreeGrafter"/>
</dbReference>
<dbReference type="PANTHER" id="PTHR43775:SF51">
    <property type="entry name" value="INACTIVE PHENOLPHTHIOCEROL SYNTHESIS POLYKETIDE SYNTHASE TYPE I PKS1-RELATED"/>
    <property type="match status" value="1"/>
</dbReference>
<dbReference type="SMART" id="SM00825">
    <property type="entry name" value="PKS_KS"/>
    <property type="match status" value="1"/>
</dbReference>
<dbReference type="Gene3D" id="3.40.366.10">
    <property type="entry name" value="Malonyl-Coenzyme A Acyl Carrier Protein, domain 2"/>
    <property type="match status" value="1"/>
</dbReference>
<dbReference type="CDD" id="cd00833">
    <property type="entry name" value="PKS"/>
    <property type="match status" value="1"/>
</dbReference>
<dbReference type="Pfam" id="PF08659">
    <property type="entry name" value="KR"/>
    <property type="match status" value="1"/>
</dbReference>
<dbReference type="PROSITE" id="PS00012">
    <property type="entry name" value="PHOSPHOPANTETHEINE"/>
    <property type="match status" value="1"/>
</dbReference>
<dbReference type="InterPro" id="IPR009081">
    <property type="entry name" value="PP-bd_ACP"/>
</dbReference>
<feature type="domain" description="Carrier" evidence="7">
    <location>
        <begin position="1463"/>
        <end position="1539"/>
    </location>
</feature>
<dbReference type="InterPro" id="IPR057326">
    <property type="entry name" value="KR_dom"/>
</dbReference>
<dbReference type="Pfam" id="PF21394">
    <property type="entry name" value="Beta-ketacyl_N"/>
    <property type="match status" value="1"/>
</dbReference>
<dbReference type="SUPFAM" id="SSF47336">
    <property type="entry name" value="ACP-like"/>
    <property type="match status" value="1"/>
</dbReference>
<dbReference type="PANTHER" id="PTHR43775">
    <property type="entry name" value="FATTY ACID SYNTHASE"/>
    <property type="match status" value="1"/>
</dbReference>
<evidence type="ECO:0000256" key="3">
    <source>
        <dbReference type="ARBA" id="ARBA00022679"/>
    </source>
</evidence>
<feature type="domain" description="Ketosynthase family 3 (KS3)" evidence="8">
    <location>
        <begin position="13"/>
        <end position="436"/>
    </location>
</feature>
<sequence length="1561" mass="174235">MITDNSKIEETADLDIALVGISGRFPGANNIDEFWDNLQNGVESIGFFDNQDLVVSNIEESVLNDPNYVKAAPVLEDIESFDARFFGFSPREAEVMDPQNRLFMECAWEALENAGYDPETYEGLIGVYAGTSTNTYFLHNVYQNYNLINFSNKYTLNKDFLTTNISYKLNLKGPSVGIQTYCSTSLVAVHLACKSLLDEECDIALAGGVAIKVPQKSGYFYQEGGILSPDGHCRAFDAKAQGTIFGSGLGIVVLKRLKDAIADRDYIHAVIKGSAINNDGSLKVSYTAPSVDGQAEVIVEALANAGIDADDISYIETHGTGTATGDPVEVAALTKAFRAFTQRNGFCAIGSVKPNIGHLDTAAGVASLIKAVLALKHKQIPPSLNFEIPNPQIDFPNSPFYVNTKLTEWEANGIPRRAGVSSLGFGGTNAHIILEEAPDVKTNHGASGHSRPWQLLLLSAKTSSALETATANLVAYLKQHPDINLANVAHTLQVGRRAFNHRRILVCQDIKDAVTALKTQEIKRVLTAYQEHREQPVIFMFSGQGAQYVNMGRELYEVEPTFRKYVDICAAILQPHLGLDIRHILYPHAQHIDVETRDLASLQQTAITQPALFIIEYALAQLWMEWGVRPEAMIGHSIGEYVAATIAGVFSLEDALAVVATRGQLMQQLPTGSMLAVPLPEKDVQSLLDVETKHDRSLQNPGTSVQIAAINSPFSCVVSGSTDAIATLQNQLSSFGIECRLLHTSHAFHSVMMEPILEPFVQAVKKVKLNPPQIRFISNVTGSWITDEQATNPHYWSQHLRQTVKFSSGITQLLQQFEGVFLELGPGRTLSTLTTQHLKPEAQQIVLTSLRHAKEQQSDVAWLLQTLGRLWLSGVEINWSGFYTHEQRRRLPLPTYPFERQRYWIDAKSSSSSSSKSVTLNKRQDIADWFYIPSWKRSLLPHSFSPYKNESVQEQWLLFVDECGVGSQLVNKLQQNSKNVILVKVGEQFTKLSEGIYAINPQNRDDYDALFQELIALSKTPQNIAHLWSLNNVETRQLGKYLEFNSLLFLTQSLGKFKIGNRLQIWVVSNNIQEVSGNETLDLEKAMVLGLCKVIPQEYPNITCRSIDFGLTNRRGARTMEEGRGDCESQIVDQIISEFTTLSSDLVVAYRDRYRWVQTFEPVHLKSVVEEKTPLRKQGVYLFPGGLESLGVVLAEYLAKTLQAKLIFIEDFAFPEKDDYSQWLETHTQEEDMSRKIQKLHALAELGADILVVRADATNYQQMYQCLAPENIGSIDGVIYSTGITREHIFCSIPEIGNTELEKLLDSQNKKIAILEQVLQSRKLDFCIIFSSLSSILGGFGLSLYSGVNQLIDTFTQRHNQTKSLPWTLINWDKVQLNKTQEQKTLEQVSGVELAINETESIEVFKRLFSLGEGNQVIVSTVDLKARSERTFKLASLLDSKSSSQVEPSSRYSRPHLSHCYVAPTNELEKQIAEVWQEVLGIAQVGIYDNFYELGGDSLIATRLVSHLQTKYPVELPLRELLLEAMVPSKQAEMIERLLLEKIEELSEEEAEVLLTHHADC</sequence>
<dbReference type="Pfam" id="PF00698">
    <property type="entry name" value="Acyl_transf_1"/>
    <property type="match status" value="1"/>
</dbReference>
<dbReference type="InterPro" id="IPR036736">
    <property type="entry name" value="ACP-like_sf"/>
</dbReference>
<evidence type="ECO:0000256" key="5">
    <source>
        <dbReference type="ARBA" id="ARBA00023098"/>
    </source>
</evidence>
<dbReference type="OrthoDB" id="499075at2"/>
<comment type="caution">
    <text evidence="9">The sequence shown here is derived from an EMBL/GenBank/DDBJ whole genome shotgun (WGS) entry which is preliminary data.</text>
</comment>
<keyword evidence="3" id="KW-0808">Transferase</keyword>
<dbReference type="RefSeq" id="WP_066613252.1">
    <property type="nucleotide sequence ID" value="NZ_KQ976354.1"/>
</dbReference>
<dbReference type="InterPro" id="IPR016039">
    <property type="entry name" value="Thiolase-like"/>
</dbReference>
<reference evidence="9 10" key="1">
    <citation type="journal article" date="2013" name="Genome Biol. Evol.">
        <title>Genomes of Stigonematalean cyanobacteria (subsection V) and the evolution of oxygenic photosynthesis from prokaryotes to plastids.</title>
        <authorList>
            <person name="Dagan T."/>
            <person name="Roettger M."/>
            <person name="Stucken K."/>
            <person name="Landan G."/>
            <person name="Koch R."/>
            <person name="Major P."/>
            <person name="Gould S.B."/>
            <person name="Goremykin V.V."/>
            <person name="Rippka R."/>
            <person name="Tandeau de Marsac N."/>
            <person name="Gugger M."/>
            <person name="Lockhart P.J."/>
            <person name="Allen J.F."/>
            <person name="Brune I."/>
            <person name="Maus I."/>
            <person name="Puhler A."/>
            <person name="Martin W.F."/>
        </authorList>
    </citation>
    <scope>NUCLEOTIDE SEQUENCE [LARGE SCALE GENOMIC DNA]</scope>
    <source>
        <strain evidence="9 10">PCC 7110</strain>
    </source>
</reference>
<keyword evidence="10" id="KW-1185">Reference proteome</keyword>
<accession>A0A139WVY3</accession>
<dbReference type="Pfam" id="PF00550">
    <property type="entry name" value="PP-binding"/>
    <property type="match status" value="1"/>
</dbReference>
<dbReference type="CDD" id="cd08953">
    <property type="entry name" value="KR_2_SDR_x"/>
    <property type="match status" value="1"/>
</dbReference>
<evidence type="ECO:0000259" key="8">
    <source>
        <dbReference type="PROSITE" id="PS52004"/>
    </source>
</evidence>
<dbReference type="PROSITE" id="PS50075">
    <property type="entry name" value="CARRIER"/>
    <property type="match status" value="1"/>
</dbReference>
<dbReference type="SUPFAM" id="SSF51735">
    <property type="entry name" value="NAD(P)-binding Rossmann-fold domains"/>
    <property type="match status" value="2"/>
</dbReference>
<dbReference type="Pfam" id="PF00109">
    <property type="entry name" value="ketoacyl-synt"/>
    <property type="match status" value="1"/>
</dbReference>
<dbReference type="SUPFAM" id="SSF52151">
    <property type="entry name" value="FabD/lysophospholipase-like"/>
    <property type="match status" value="1"/>
</dbReference>
<dbReference type="InterPro" id="IPR001227">
    <property type="entry name" value="Ac_transferase_dom_sf"/>
</dbReference>
<evidence type="ECO:0000256" key="4">
    <source>
        <dbReference type="ARBA" id="ARBA00022832"/>
    </source>
</evidence>
<dbReference type="GO" id="GO:0006633">
    <property type="term" value="P:fatty acid biosynthetic process"/>
    <property type="evidence" value="ECO:0007669"/>
    <property type="project" value="TreeGrafter"/>
</dbReference>
<dbReference type="Proteomes" id="UP000076925">
    <property type="component" value="Unassembled WGS sequence"/>
</dbReference>
<keyword evidence="2" id="KW-0597">Phosphoprotein</keyword>
<dbReference type="InterPro" id="IPR016035">
    <property type="entry name" value="Acyl_Trfase/lysoPLipase"/>
</dbReference>
<evidence type="ECO:0000256" key="2">
    <source>
        <dbReference type="ARBA" id="ARBA00022553"/>
    </source>
</evidence>
<dbReference type="InterPro" id="IPR006162">
    <property type="entry name" value="Ppantetheine_attach_site"/>
</dbReference>
<dbReference type="Gene3D" id="3.40.47.10">
    <property type="match status" value="1"/>
</dbReference>
<dbReference type="STRING" id="128403.WA1_43675"/>
<dbReference type="Gene3D" id="3.40.50.720">
    <property type="entry name" value="NAD(P)-binding Rossmann-like Domain"/>
    <property type="match status" value="1"/>
</dbReference>
<dbReference type="InterPro" id="IPR050091">
    <property type="entry name" value="PKS_NRPS_Biosynth_Enz"/>
</dbReference>
<evidence type="ECO:0000313" key="10">
    <source>
        <dbReference type="Proteomes" id="UP000076925"/>
    </source>
</evidence>
<dbReference type="SMART" id="SM00827">
    <property type="entry name" value="PKS_AT"/>
    <property type="match status" value="1"/>
</dbReference>
<dbReference type="InterPro" id="IPR014043">
    <property type="entry name" value="Acyl_transferase_dom"/>
</dbReference>
<dbReference type="PROSITE" id="PS52004">
    <property type="entry name" value="KS3_2"/>
    <property type="match status" value="1"/>
</dbReference>
<organism evidence="9 10">
    <name type="scientific">Scytonema hofmannii PCC 7110</name>
    <dbReference type="NCBI Taxonomy" id="128403"/>
    <lineage>
        <taxon>Bacteria</taxon>
        <taxon>Bacillati</taxon>
        <taxon>Cyanobacteriota</taxon>
        <taxon>Cyanophyceae</taxon>
        <taxon>Nostocales</taxon>
        <taxon>Scytonemataceae</taxon>
        <taxon>Scytonema</taxon>
    </lineage>
</organism>
<keyword evidence="5" id="KW-0443">Lipid metabolism</keyword>
<name>A0A139WVY3_9CYAN</name>